<feature type="region of interest" description="Disordered" evidence="6">
    <location>
        <begin position="69"/>
        <end position="88"/>
    </location>
</feature>
<feature type="compositionally biased region" description="Polar residues" evidence="6">
    <location>
        <begin position="1"/>
        <end position="13"/>
    </location>
</feature>
<feature type="compositionally biased region" description="Basic and acidic residues" evidence="6">
    <location>
        <begin position="134"/>
        <end position="156"/>
    </location>
</feature>
<dbReference type="PANTHER" id="PTHR13059:SF13">
    <property type="entry name" value="PROTEIN CAPICUA HOMOLOG"/>
    <property type="match status" value="1"/>
</dbReference>
<comment type="caution">
    <text evidence="8">The sequence shown here is derived from an EMBL/GenBank/DDBJ whole genome shotgun (WGS) entry which is preliminary data.</text>
</comment>
<feature type="region of interest" description="Disordered" evidence="6">
    <location>
        <begin position="280"/>
        <end position="307"/>
    </location>
</feature>
<proteinExistence type="predicted"/>
<feature type="compositionally biased region" description="Polar residues" evidence="6">
    <location>
        <begin position="21"/>
        <end position="38"/>
    </location>
</feature>
<feature type="compositionally biased region" description="Low complexity" evidence="6">
    <location>
        <begin position="70"/>
        <end position="83"/>
    </location>
</feature>
<dbReference type="InterPro" id="IPR052412">
    <property type="entry name" value="CC-Dev_Transcription_Reg"/>
</dbReference>
<reference evidence="8 9" key="1">
    <citation type="submission" date="2019-04" db="EMBL/GenBank/DDBJ databases">
        <title>Annotation for the trematode Fasciola gigantica.</title>
        <authorList>
            <person name="Choi Y.-J."/>
        </authorList>
    </citation>
    <scope>NUCLEOTIDE SEQUENCE [LARGE SCALE GENOMIC DNA]</scope>
    <source>
        <strain evidence="8">Uganda_cow_1</strain>
    </source>
</reference>
<dbReference type="STRING" id="46835.A0A504YCW5"/>
<evidence type="ECO:0000313" key="9">
    <source>
        <dbReference type="Proteomes" id="UP000316759"/>
    </source>
</evidence>
<protein>
    <recommendedName>
        <fullName evidence="7">Protein capicua homolog-like C-terminal tri-helical domain-containing protein</fullName>
    </recommendedName>
</protein>
<keyword evidence="3" id="KW-0238">DNA-binding</keyword>
<sequence>RPNFGLSKQSTITPEDGVPSDKSTTNAQPADSVSTLSGHETKKATTIKVRVKPPPLNLKAAQQQILRCATSPSSTGNSPTPCTMTTPVNRRPFSANLINRGLKRKLNDASEQFIIRPKVSQTFSNWSRSARLDRASLPRRPGETESVSHFDQRKSEPFISPPQWSNSTSLKDSSNVPLTSLATCEDDVYADLIHTSENETNSKSPLSSSSLGNVFFGPDFPKTITDLNRPLTGSNSTDSSAGLHRTVRDSVTIQFGAHALHSASSASSCLSTPTSSLLFPSPQSRMTPIAPKSPATSSCSAAPTSTDPTVTMACRFTPSKSVVEMRRKLVLDLFKQHGLFPSITTTVEFQQLHCNFFPSRQTLQLKIREVRQRIMQSTGPSELNLSSTTSPSCSRDLTLKLLQQTSVPDTVGLRPLILDSGAPTGSD</sequence>
<feature type="domain" description="Protein capicua homolog-like C-terminal tri-helical" evidence="7">
    <location>
        <begin position="322"/>
        <end position="375"/>
    </location>
</feature>
<dbReference type="Pfam" id="PF25981">
    <property type="entry name" value="HTH_Cic_C"/>
    <property type="match status" value="1"/>
</dbReference>
<keyword evidence="5" id="KW-0539">Nucleus</keyword>
<dbReference type="PANTHER" id="PTHR13059">
    <property type="entry name" value="HMG-BOX TRANSCRIPTION FACTOR BBX"/>
    <property type="match status" value="1"/>
</dbReference>
<dbReference type="AlphaFoldDB" id="A0A504YCW5"/>
<feature type="region of interest" description="Disordered" evidence="6">
    <location>
        <begin position="134"/>
        <end position="172"/>
    </location>
</feature>
<keyword evidence="9" id="KW-1185">Reference proteome</keyword>
<evidence type="ECO:0000259" key="7">
    <source>
        <dbReference type="Pfam" id="PF25981"/>
    </source>
</evidence>
<dbReference type="Proteomes" id="UP000316759">
    <property type="component" value="Unassembled WGS sequence"/>
</dbReference>
<evidence type="ECO:0000313" key="8">
    <source>
        <dbReference type="EMBL" id="TPP58316.1"/>
    </source>
</evidence>
<dbReference type="InterPro" id="IPR058606">
    <property type="entry name" value="HTH_Cic_C"/>
</dbReference>
<evidence type="ECO:0000256" key="4">
    <source>
        <dbReference type="ARBA" id="ARBA00023163"/>
    </source>
</evidence>
<keyword evidence="1" id="KW-0597">Phosphoprotein</keyword>
<evidence type="ECO:0000256" key="3">
    <source>
        <dbReference type="ARBA" id="ARBA00023125"/>
    </source>
</evidence>
<dbReference type="GO" id="GO:0000977">
    <property type="term" value="F:RNA polymerase II transcription regulatory region sequence-specific DNA binding"/>
    <property type="evidence" value="ECO:0007669"/>
    <property type="project" value="TreeGrafter"/>
</dbReference>
<evidence type="ECO:0000256" key="2">
    <source>
        <dbReference type="ARBA" id="ARBA00023015"/>
    </source>
</evidence>
<dbReference type="EMBL" id="SUNJ01012130">
    <property type="protein sequence ID" value="TPP58316.1"/>
    <property type="molecule type" value="Genomic_DNA"/>
</dbReference>
<feature type="region of interest" description="Disordered" evidence="6">
    <location>
        <begin position="1"/>
        <end position="44"/>
    </location>
</feature>
<evidence type="ECO:0000256" key="1">
    <source>
        <dbReference type="ARBA" id="ARBA00022553"/>
    </source>
</evidence>
<feature type="compositionally biased region" description="Polar residues" evidence="6">
    <location>
        <begin position="162"/>
        <end position="172"/>
    </location>
</feature>
<dbReference type="GO" id="GO:0000981">
    <property type="term" value="F:DNA-binding transcription factor activity, RNA polymerase II-specific"/>
    <property type="evidence" value="ECO:0007669"/>
    <property type="project" value="TreeGrafter"/>
</dbReference>
<evidence type="ECO:0000256" key="5">
    <source>
        <dbReference type="ARBA" id="ARBA00023242"/>
    </source>
</evidence>
<feature type="non-terminal residue" evidence="8">
    <location>
        <position position="1"/>
    </location>
</feature>
<evidence type="ECO:0000256" key="6">
    <source>
        <dbReference type="SAM" id="MobiDB-lite"/>
    </source>
</evidence>
<dbReference type="GO" id="GO:0005634">
    <property type="term" value="C:nucleus"/>
    <property type="evidence" value="ECO:0007669"/>
    <property type="project" value="TreeGrafter"/>
</dbReference>
<keyword evidence="4" id="KW-0804">Transcription</keyword>
<gene>
    <name evidence="8" type="ORF">FGIG_04697</name>
</gene>
<accession>A0A504YCW5</accession>
<organism evidence="8 9">
    <name type="scientific">Fasciola gigantica</name>
    <name type="common">Giant liver fluke</name>
    <dbReference type="NCBI Taxonomy" id="46835"/>
    <lineage>
        <taxon>Eukaryota</taxon>
        <taxon>Metazoa</taxon>
        <taxon>Spiralia</taxon>
        <taxon>Lophotrochozoa</taxon>
        <taxon>Platyhelminthes</taxon>
        <taxon>Trematoda</taxon>
        <taxon>Digenea</taxon>
        <taxon>Plagiorchiida</taxon>
        <taxon>Echinostomata</taxon>
        <taxon>Echinostomatoidea</taxon>
        <taxon>Fasciolidae</taxon>
        <taxon>Fasciola</taxon>
    </lineage>
</organism>
<keyword evidence="2" id="KW-0805">Transcription regulation</keyword>
<dbReference type="OrthoDB" id="2377365at2759"/>
<name>A0A504YCW5_FASGI</name>